<dbReference type="EMBL" id="QPKB01000008">
    <property type="protein sequence ID" value="RWR90135.1"/>
    <property type="molecule type" value="Genomic_DNA"/>
</dbReference>
<evidence type="ECO:0000313" key="1">
    <source>
        <dbReference type="EMBL" id="RWR90135.1"/>
    </source>
</evidence>
<organism evidence="1 2">
    <name type="scientific">Cinnamomum micranthum f. kanehirae</name>
    <dbReference type="NCBI Taxonomy" id="337451"/>
    <lineage>
        <taxon>Eukaryota</taxon>
        <taxon>Viridiplantae</taxon>
        <taxon>Streptophyta</taxon>
        <taxon>Embryophyta</taxon>
        <taxon>Tracheophyta</taxon>
        <taxon>Spermatophyta</taxon>
        <taxon>Magnoliopsida</taxon>
        <taxon>Magnoliidae</taxon>
        <taxon>Laurales</taxon>
        <taxon>Lauraceae</taxon>
        <taxon>Cinnamomum</taxon>
    </lineage>
</organism>
<reference evidence="1 2" key="1">
    <citation type="journal article" date="2019" name="Nat. Plants">
        <title>Stout camphor tree genome fills gaps in understanding of flowering plant genome evolution.</title>
        <authorList>
            <person name="Chaw S.M."/>
            <person name="Liu Y.C."/>
            <person name="Wu Y.W."/>
            <person name="Wang H.Y."/>
            <person name="Lin C.I."/>
            <person name="Wu C.S."/>
            <person name="Ke H.M."/>
            <person name="Chang L.Y."/>
            <person name="Hsu C.Y."/>
            <person name="Yang H.T."/>
            <person name="Sudianto E."/>
            <person name="Hsu M.H."/>
            <person name="Wu K.P."/>
            <person name="Wang L.N."/>
            <person name="Leebens-Mack J.H."/>
            <person name="Tsai I.J."/>
        </authorList>
    </citation>
    <scope>NUCLEOTIDE SEQUENCE [LARGE SCALE GENOMIC DNA]</scope>
    <source>
        <strain evidence="2">cv. Chaw 1501</strain>
        <tissue evidence="1">Young leaves</tissue>
    </source>
</reference>
<sequence>MEALLSQFTLLANEACQDKNFDPSQIEELMKLFEQEAYNSWAAMDAGVNVEYEDAQISMREAENYLDTFMNSAMKEFENSNKELNQKSEAELQKLVSTAEATKKVGESIGHAMTIGAKKYMDAALLAATASMKKTSAGLGWGGGGLSKTSKVHPS</sequence>
<gene>
    <name evidence="1" type="ORF">CKAN_01921600</name>
</gene>
<accession>A0A3S3N104</accession>
<evidence type="ECO:0000313" key="2">
    <source>
        <dbReference type="Proteomes" id="UP000283530"/>
    </source>
</evidence>
<name>A0A3S3N104_9MAGN</name>
<dbReference type="STRING" id="337451.A0A3S3N104"/>
<keyword evidence="2" id="KW-1185">Reference proteome</keyword>
<proteinExistence type="predicted"/>
<dbReference type="OrthoDB" id="992831at2759"/>
<protein>
    <submittedName>
        <fullName evidence="1">Maternal effect embryo arrest 9</fullName>
    </submittedName>
</protein>
<dbReference type="PANTHER" id="PTHR37707">
    <property type="entry name" value="MATERNAL EFFECT EMBRYO ARREST 9"/>
    <property type="match status" value="1"/>
</dbReference>
<comment type="caution">
    <text evidence="1">The sequence shown here is derived from an EMBL/GenBank/DDBJ whole genome shotgun (WGS) entry which is preliminary data.</text>
</comment>
<dbReference type="PANTHER" id="PTHR37707:SF1">
    <property type="entry name" value="MATERNAL EFFECT EMBRYO ARREST 9"/>
    <property type="match status" value="1"/>
</dbReference>
<dbReference type="AlphaFoldDB" id="A0A3S3N104"/>
<dbReference type="Proteomes" id="UP000283530">
    <property type="component" value="Unassembled WGS sequence"/>
</dbReference>